<dbReference type="AlphaFoldDB" id="A0A402D0N7"/>
<name>A0A402D0N7_9BACT</name>
<reference evidence="1 2" key="1">
    <citation type="journal article" date="2019" name="Int. J. Syst. Evol. Microbiol.">
        <title>Capsulimonas corticalis gen. nov., sp. nov., an aerobic capsulated bacterium, of a novel bacterial order, Capsulimonadales ord. nov., of the class Armatimonadia of the phylum Armatimonadetes.</title>
        <authorList>
            <person name="Li J."/>
            <person name="Kudo C."/>
            <person name="Tonouchi A."/>
        </authorList>
    </citation>
    <scope>NUCLEOTIDE SEQUENCE [LARGE SCALE GENOMIC DNA]</scope>
    <source>
        <strain evidence="1 2">AX-7</strain>
    </source>
</reference>
<dbReference type="KEGG" id="ccot:CCAX7_56470"/>
<dbReference type="EMBL" id="AP025739">
    <property type="protein sequence ID" value="BDI33596.1"/>
    <property type="molecule type" value="Genomic_DNA"/>
</dbReference>
<evidence type="ECO:0000313" key="1">
    <source>
        <dbReference type="EMBL" id="BDI33596.1"/>
    </source>
</evidence>
<gene>
    <name evidence="1" type="ORF">CCAX7_56470</name>
</gene>
<dbReference type="Proteomes" id="UP000287394">
    <property type="component" value="Chromosome"/>
</dbReference>
<keyword evidence="2" id="KW-1185">Reference proteome</keyword>
<organism evidence="1 2">
    <name type="scientific">Capsulimonas corticalis</name>
    <dbReference type="NCBI Taxonomy" id="2219043"/>
    <lineage>
        <taxon>Bacteria</taxon>
        <taxon>Bacillati</taxon>
        <taxon>Armatimonadota</taxon>
        <taxon>Armatimonadia</taxon>
        <taxon>Capsulimonadales</taxon>
        <taxon>Capsulimonadaceae</taxon>
        <taxon>Capsulimonas</taxon>
    </lineage>
</organism>
<dbReference type="OrthoDB" id="773332at2"/>
<evidence type="ECO:0000313" key="2">
    <source>
        <dbReference type="Proteomes" id="UP000287394"/>
    </source>
</evidence>
<protein>
    <submittedName>
        <fullName evidence="1">Uncharacterized protein</fullName>
    </submittedName>
</protein>
<accession>A0A402D0N7</accession>
<sequence>MTKKQTRLAKYRPEWQPFASPLGVIRLILIVDWDPIHVFGPPDGLDEYDSYAPGILQQLENGADVERLMDHLHFQETTNMGMATARERLRPIAQKLLYAFAQAQ</sequence>
<dbReference type="RefSeq" id="WP_119323073.1">
    <property type="nucleotide sequence ID" value="NZ_AP025739.1"/>
</dbReference>
<proteinExistence type="predicted"/>